<keyword evidence="5" id="KW-0067">ATP-binding</keyword>
<dbReference type="InParanoid" id="A0A0C2T773"/>
<sequence length="206" mass="23150">MLNAIRFGKTNSKITKTFQQLSRLVLYEDGIEPTELFPTKAEVEVTNTRRLSQLDVKSHIYHARDTPGSDSNGGRVTIMQMERLLDRLVALKQLELKVGAQVMLIKNLEQGTLVNGSLGKIVDFTTTAECLEDPDQRSERSPSEDDAIWPVVQFVNGRTKCIFPQEFTIENASGKPEATRVQVSPVITQSLSLLRKKRSHSFLPTH</sequence>
<dbReference type="Pfam" id="PF21530">
    <property type="entry name" value="Pif1_2B_dom"/>
    <property type="match status" value="1"/>
</dbReference>
<evidence type="ECO:0000256" key="6">
    <source>
        <dbReference type="ARBA" id="ARBA00023125"/>
    </source>
</evidence>
<organism evidence="10 11">
    <name type="scientific">Amanita muscaria (strain Koide BX008)</name>
    <dbReference type="NCBI Taxonomy" id="946122"/>
    <lineage>
        <taxon>Eukaryota</taxon>
        <taxon>Fungi</taxon>
        <taxon>Dikarya</taxon>
        <taxon>Basidiomycota</taxon>
        <taxon>Agaricomycotina</taxon>
        <taxon>Agaricomycetes</taxon>
        <taxon>Agaricomycetidae</taxon>
        <taxon>Agaricales</taxon>
        <taxon>Pluteineae</taxon>
        <taxon>Amanitaceae</taxon>
        <taxon>Amanita</taxon>
    </lineage>
</organism>
<evidence type="ECO:0000256" key="4">
    <source>
        <dbReference type="ARBA" id="ARBA00022806"/>
    </source>
</evidence>
<dbReference type="InterPro" id="IPR027417">
    <property type="entry name" value="P-loop_NTPase"/>
</dbReference>
<feature type="domain" description="DNA helicase Pif1-like 2B" evidence="9">
    <location>
        <begin position="87"/>
        <end position="124"/>
    </location>
</feature>
<dbReference type="SUPFAM" id="SSF52540">
    <property type="entry name" value="P-loop containing nucleoside triphosphate hydrolases"/>
    <property type="match status" value="1"/>
</dbReference>
<evidence type="ECO:0000313" key="11">
    <source>
        <dbReference type="Proteomes" id="UP000054549"/>
    </source>
</evidence>
<dbReference type="InterPro" id="IPR049163">
    <property type="entry name" value="Pif1-like_2B_dom"/>
</dbReference>
<gene>
    <name evidence="10" type="ORF">M378DRAFT_252853</name>
</gene>
<keyword evidence="1" id="KW-0547">Nucleotide-binding</keyword>
<dbReference type="PANTHER" id="PTHR47642:SF5">
    <property type="entry name" value="ATP-DEPENDENT DNA HELICASE"/>
    <property type="match status" value="1"/>
</dbReference>
<dbReference type="OrthoDB" id="432234at2759"/>
<evidence type="ECO:0000313" key="10">
    <source>
        <dbReference type="EMBL" id="KIL71840.1"/>
    </source>
</evidence>
<accession>A0A0C2T773</accession>
<evidence type="ECO:0000259" key="9">
    <source>
        <dbReference type="Pfam" id="PF21530"/>
    </source>
</evidence>
<proteinExistence type="predicted"/>
<keyword evidence="4" id="KW-0347">Helicase</keyword>
<keyword evidence="3" id="KW-0378">Hydrolase</keyword>
<dbReference type="STRING" id="946122.A0A0C2T773"/>
<keyword evidence="11" id="KW-1185">Reference proteome</keyword>
<dbReference type="Proteomes" id="UP000054549">
    <property type="component" value="Unassembled WGS sequence"/>
</dbReference>
<keyword evidence="7" id="KW-0234">DNA repair</keyword>
<dbReference type="AlphaFoldDB" id="A0A0C2T773"/>
<evidence type="ECO:0000256" key="5">
    <source>
        <dbReference type="ARBA" id="ARBA00022840"/>
    </source>
</evidence>
<dbReference type="EMBL" id="KN818222">
    <property type="protein sequence ID" value="KIL71840.1"/>
    <property type="molecule type" value="Genomic_DNA"/>
</dbReference>
<dbReference type="PANTHER" id="PTHR47642">
    <property type="entry name" value="ATP-DEPENDENT DNA HELICASE"/>
    <property type="match status" value="1"/>
</dbReference>
<evidence type="ECO:0000256" key="7">
    <source>
        <dbReference type="ARBA" id="ARBA00023204"/>
    </source>
</evidence>
<evidence type="ECO:0000256" key="2">
    <source>
        <dbReference type="ARBA" id="ARBA00022763"/>
    </source>
</evidence>
<name>A0A0C2T773_AMAMK</name>
<reference evidence="10 11" key="1">
    <citation type="submission" date="2014-04" db="EMBL/GenBank/DDBJ databases">
        <title>Evolutionary Origins and Diversification of the Mycorrhizal Mutualists.</title>
        <authorList>
            <consortium name="DOE Joint Genome Institute"/>
            <consortium name="Mycorrhizal Genomics Consortium"/>
            <person name="Kohler A."/>
            <person name="Kuo A."/>
            <person name="Nagy L.G."/>
            <person name="Floudas D."/>
            <person name="Copeland A."/>
            <person name="Barry K.W."/>
            <person name="Cichocki N."/>
            <person name="Veneault-Fourrey C."/>
            <person name="LaButti K."/>
            <person name="Lindquist E.A."/>
            <person name="Lipzen A."/>
            <person name="Lundell T."/>
            <person name="Morin E."/>
            <person name="Murat C."/>
            <person name="Riley R."/>
            <person name="Ohm R."/>
            <person name="Sun H."/>
            <person name="Tunlid A."/>
            <person name="Henrissat B."/>
            <person name="Grigoriev I.V."/>
            <person name="Hibbett D.S."/>
            <person name="Martin F."/>
        </authorList>
    </citation>
    <scope>NUCLEOTIDE SEQUENCE [LARGE SCALE GENOMIC DNA]</scope>
    <source>
        <strain evidence="10 11">Koide BX008</strain>
    </source>
</reference>
<evidence type="ECO:0000256" key="3">
    <source>
        <dbReference type="ARBA" id="ARBA00022801"/>
    </source>
</evidence>
<keyword evidence="8" id="KW-0413">Isomerase</keyword>
<keyword evidence="6" id="KW-0238">DNA-binding</keyword>
<protein>
    <recommendedName>
        <fullName evidence="9">DNA helicase Pif1-like 2B domain-containing protein</fullName>
    </recommendedName>
</protein>
<dbReference type="InterPro" id="IPR051055">
    <property type="entry name" value="PIF1_helicase"/>
</dbReference>
<evidence type="ECO:0000256" key="1">
    <source>
        <dbReference type="ARBA" id="ARBA00022741"/>
    </source>
</evidence>
<dbReference type="HOGENOM" id="CLU_001613_7_3_1"/>
<keyword evidence="2" id="KW-0227">DNA damage</keyword>
<evidence type="ECO:0000256" key="8">
    <source>
        <dbReference type="ARBA" id="ARBA00023235"/>
    </source>
</evidence>